<organism evidence="3 4">
    <name type="scientific">Hyaloscypha hepaticicola</name>
    <dbReference type="NCBI Taxonomy" id="2082293"/>
    <lineage>
        <taxon>Eukaryota</taxon>
        <taxon>Fungi</taxon>
        <taxon>Dikarya</taxon>
        <taxon>Ascomycota</taxon>
        <taxon>Pezizomycotina</taxon>
        <taxon>Leotiomycetes</taxon>
        <taxon>Helotiales</taxon>
        <taxon>Hyaloscyphaceae</taxon>
        <taxon>Hyaloscypha</taxon>
    </lineage>
</organism>
<accession>A0A2J6PTJ5</accession>
<sequence length="229" mass="24607">MPPIAPARFRFPLTPSRLPAPTVSEYSPHYGGDYDYLTLEKEVVAPTPAALLDRYASPQQNYVTLTITLPNELPYTTTILLGDTFPTSAAPTDPVQQSASSPTLSPAAIQNADSSNSGYIAGIIIGVLGGLAVLAGVFYVYTLRARQYLSSNKSVSGSRSTRRRRKKKKRRKGKKGSPWFKFDFKWRTTKKKGRSRRSSMSTAGTGPGPAPPPPGPAPPPPPPPAAPAE</sequence>
<feature type="transmembrane region" description="Helical" evidence="2">
    <location>
        <begin position="119"/>
        <end position="141"/>
    </location>
</feature>
<evidence type="ECO:0000313" key="4">
    <source>
        <dbReference type="Proteomes" id="UP000235672"/>
    </source>
</evidence>
<reference evidence="3 4" key="1">
    <citation type="submission" date="2016-05" db="EMBL/GenBank/DDBJ databases">
        <title>A degradative enzymes factory behind the ericoid mycorrhizal symbiosis.</title>
        <authorList>
            <consortium name="DOE Joint Genome Institute"/>
            <person name="Martino E."/>
            <person name="Morin E."/>
            <person name="Grelet G."/>
            <person name="Kuo A."/>
            <person name="Kohler A."/>
            <person name="Daghino S."/>
            <person name="Barry K."/>
            <person name="Choi C."/>
            <person name="Cichocki N."/>
            <person name="Clum A."/>
            <person name="Copeland A."/>
            <person name="Hainaut M."/>
            <person name="Haridas S."/>
            <person name="Labutti K."/>
            <person name="Lindquist E."/>
            <person name="Lipzen A."/>
            <person name="Khouja H.-R."/>
            <person name="Murat C."/>
            <person name="Ohm R."/>
            <person name="Olson A."/>
            <person name="Spatafora J."/>
            <person name="Veneault-Fourrey C."/>
            <person name="Henrissat B."/>
            <person name="Grigoriev I."/>
            <person name="Martin F."/>
            <person name="Perotto S."/>
        </authorList>
    </citation>
    <scope>NUCLEOTIDE SEQUENCE [LARGE SCALE GENOMIC DNA]</scope>
    <source>
        <strain evidence="3 4">UAMH 7357</strain>
    </source>
</reference>
<protein>
    <submittedName>
        <fullName evidence="3">Uncharacterized protein</fullName>
    </submittedName>
</protein>
<dbReference type="STRING" id="1745343.A0A2J6PTJ5"/>
<evidence type="ECO:0000313" key="3">
    <source>
        <dbReference type="EMBL" id="PMD17331.1"/>
    </source>
</evidence>
<feature type="compositionally biased region" description="Pro residues" evidence="1">
    <location>
        <begin position="208"/>
        <end position="229"/>
    </location>
</feature>
<keyword evidence="2" id="KW-0472">Membrane</keyword>
<dbReference type="Proteomes" id="UP000235672">
    <property type="component" value="Unassembled WGS sequence"/>
</dbReference>
<feature type="compositionally biased region" description="Basic residues" evidence="1">
    <location>
        <begin position="187"/>
        <end position="197"/>
    </location>
</feature>
<dbReference type="OrthoDB" id="3560760at2759"/>
<feature type="compositionally biased region" description="Basic residues" evidence="1">
    <location>
        <begin position="160"/>
        <end position="175"/>
    </location>
</feature>
<name>A0A2J6PTJ5_9HELO</name>
<keyword evidence="2" id="KW-1133">Transmembrane helix</keyword>
<proteinExistence type="predicted"/>
<feature type="region of interest" description="Disordered" evidence="1">
    <location>
        <begin position="151"/>
        <end position="229"/>
    </location>
</feature>
<gene>
    <name evidence="3" type="ORF">NA56DRAFT_648753</name>
</gene>
<keyword evidence="4" id="KW-1185">Reference proteome</keyword>
<dbReference type="EMBL" id="KZ613500">
    <property type="protein sequence ID" value="PMD17331.1"/>
    <property type="molecule type" value="Genomic_DNA"/>
</dbReference>
<dbReference type="AlphaFoldDB" id="A0A2J6PTJ5"/>
<evidence type="ECO:0000256" key="1">
    <source>
        <dbReference type="SAM" id="MobiDB-lite"/>
    </source>
</evidence>
<evidence type="ECO:0000256" key="2">
    <source>
        <dbReference type="SAM" id="Phobius"/>
    </source>
</evidence>
<keyword evidence="2" id="KW-0812">Transmembrane</keyword>